<proteinExistence type="predicted"/>
<name>A0AA39CQM0_9EURO</name>
<dbReference type="AlphaFoldDB" id="A0AA39CQM0"/>
<feature type="transmembrane region" description="Helical" evidence="2">
    <location>
        <begin position="19"/>
        <end position="41"/>
    </location>
</feature>
<comment type="caution">
    <text evidence="3">The sequence shown here is derived from an EMBL/GenBank/DDBJ whole genome shotgun (WGS) entry which is preliminary data.</text>
</comment>
<organism evidence="3 4">
    <name type="scientific">Cladophialophora chaetospira</name>
    <dbReference type="NCBI Taxonomy" id="386627"/>
    <lineage>
        <taxon>Eukaryota</taxon>
        <taxon>Fungi</taxon>
        <taxon>Dikarya</taxon>
        <taxon>Ascomycota</taxon>
        <taxon>Pezizomycotina</taxon>
        <taxon>Eurotiomycetes</taxon>
        <taxon>Chaetothyriomycetidae</taxon>
        <taxon>Chaetothyriales</taxon>
        <taxon>Herpotrichiellaceae</taxon>
        <taxon>Cladophialophora</taxon>
    </lineage>
</organism>
<feature type="transmembrane region" description="Helical" evidence="2">
    <location>
        <begin position="273"/>
        <end position="292"/>
    </location>
</feature>
<feature type="transmembrane region" description="Helical" evidence="2">
    <location>
        <begin position="168"/>
        <end position="188"/>
    </location>
</feature>
<accession>A0AA39CQM0</accession>
<evidence type="ECO:0000313" key="3">
    <source>
        <dbReference type="EMBL" id="KAJ9617022.1"/>
    </source>
</evidence>
<evidence type="ECO:0000256" key="1">
    <source>
        <dbReference type="SAM" id="MobiDB-lite"/>
    </source>
</evidence>
<feature type="compositionally biased region" description="Polar residues" evidence="1">
    <location>
        <begin position="385"/>
        <end position="410"/>
    </location>
</feature>
<feature type="transmembrane region" description="Helical" evidence="2">
    <location>
        <begin position="298"/>
        <end position="316"/>
    </location>
</feature>
<evidence type="ECO:0000313" key="4">
    <source>
        <dbReference type="Proteomes" id="UP001172673"/>
    </source>
</evidence>
<sequence>MDHGAAPDGLRRGWDHPEIVFPILLVVGASVVRTALAQLAGGWVSPVPFSFGWVGYAFSTLTAVGRGKLMPQSPDTYLAINTKTGYARQSSRWILNRILDDFEYWMPAIVQRRIEDVRQTVWESQCQKALQKDGPSAALPVKTSRASLCVSVFEADFKAEAGRSARDLVFYSGILTTAVQLGIALIPAGLYGHWSILLITVVGSLLSYLTGVLPQWRAEKWSRRRHSTKDIVLTKGNGAQHAIAVIGNGHGLDLEDLAAPYEPPRTSFDGTSYIVYVFALLWTALLITTVGIIDHSWFLIAVGALGTLQNVAAASFRRNPSAYGVHLSFVECIMHPKVMGTLYLVEEKHPHMGSSMLSTFFPGSLRPEEEEKWNSFRQSAKARSKNVNLTANNRSQPGTESATSTAAVDV</sequence>
<feature type="transmembrane region" description="Helical" evidence="2">
    <location>
        <begin position="194"/>
        <end position="216"/>
    </location>
</feature>
<dbReference type="EMBL" id="JAPDRK010000001">
    <property type="protein sequence ID" value="KAJ9617022.1"/>
    <property type="molecule type" value="Genomic_DNA"/>
</dbReference>
<keyword evidence="2" id="KW-0812">Transmembrane</keyword>
<protein>
    <submittedName>
        <fullName evidence="3">Uncharacterized protein</fullName>
    </submittedName>
</protein>
<keyword evidence="2" id="KW-0472">Membrane</keyword>
<evidence type="ECO:0000256" key="2">
    <source>
        <dbReference type="SAM" id="Phobius"/>
    </source>
</evidence>
<reference evidence="3" key="1">
    <citation type="submission" date="2022-10" db="EMBL/GenBank/DDBJ databases">
        <title>Culturing micro-colonial fungi from biological soil crusts in the Mojave desert and describing Neophaeococcomyces mojavensis, and introducing the new genera and species Taxawa tesnikishii.</title>
        <authorList>
            <person name="Kurbessoian T."/>
            <person name="Stajich J.E."/>
        </authorList>
    </citation>
    <scope>NUCLEOTIDE SEQUENCE</scope>
    <source>
        <strain evidence="3">TK_41</strain>
    </source>
</reference>
<dbReference type="Proteomes" id="UP001172673">
    <property type="component" value="Unassembled WGS sequence"/>
</dbReference>
<keyword evidence="2" id="KW-1133">Transmembrane helix</keyword>
<keyword evidence="4" id="KW-1185">Reference proteome</keyword>
<gene>
    <name evidence="3" type="ORF">H2200_000743</name>
</gene>
<feature type="transmembrane region" description="Helical" evidence="2">
    <location>
        <begin position="47"/>
        <end position="64"/>
    </location>
</feature>
<feature type="region of interest" description="Disordered" evidence="1">
    <location>
        <begin position="372"/>
        <end position="410"/>
    </location>
</feature>